<dbReference type="Proteomes" id="UP000017559">
    <property type="component" value="Unassembled WGS sequence"/>
</dbReference>
<keyword evidence="5 9" id="KW-0808">Transferase</keyword>
<keyword evidence="6 9" id="KW-0949">S-adenosyl-L-methionine</keyword>
<dbReference type="PANTHER" id="PTHR12787">
    <property type="entry name" value="RIBOSOMAL RNA-PROCESSING PROTEIN 8"/>
    <property type="match status" value="1"/>
</dbReference>
<comment type="caution">
    <text evidence="11">The sequence shown here is derived from an EMBL/GenBank/DDBJ whole genome shotgun (WGS) entry which is preliminary data.</text>
</comment>
<keyword evidence="4 9" id="KW-0489">Methyltransferase</keyword>
<evidence type="ECO:0000256" key="8">
    <source>
        <dbReference type="ARBA" id="ARBA00076672"/>
    </source>
</evidence>
<keyword evidence="12" id="KW-1185">Reference proteome</keyword>
<dbReference type="InterPro" id="IPR042036">
    <property type="entry name" value="RRP8_N"/>
</dbReference>
<dbReference type="EC" id="2.1.1.-" evidence="9"/>
<evidence type="ECO:0000256" key="6">
    <source>
        <dbReference type="ARBA" id="ARBA00022691"/>
    </source>
</evidence>
<protein>
    <recommendedName>
        <fullName evidence="8 9">Ribosomal RNA-processing protein 8</fullName>
        <ecNumber evidence="9">2.1.1.-</ecNumber>
    </recommendedName>
</protein>
<comment type="subcellular location">
    <subcellularLocation>
        <location evidence="1 9">Nucleus</location>
        <location evidence="1 9">Nucleolus</location>
    </subcellularLocation>
</comment>
<name>V2Z0S7_MONRO</name>
<dbReference type="Pfam" id="PF05148">
    <property type="entry name" value="Methyltransf_8"/>
    <property type="match status" value="1"/>
</dbReference>
<sequence>MPLFEVPGWSVPDTPVAESSTSGSRKRKRPTSDTDSEKKKIRSAEVNLEKIVKTLTGKTRDNGPIKSKKKQKKHSKAQDVSIKKKEISRPMPLRAADKRESTSSLPPAKKAKTKHERSASQETFVKQPIETSEESITSLTAMQKSMKQSLEGAQFRLINEILYKNDSQEARRLMQEDPSMYTEYHNGFRNQVQSWPTNPVDQFISTLAKYPKKTVIADLGCGDAAIARNLIPEGMAVLSYDLMSDSPFVVETDICGRLPLPGSEGSDGHKSNGEGQVVDVVVFSLSLMGTNWPSSIREAWRILKADGDLKIAEVASRFIDVERFVSLISSIGFKLKSKDDKNTHFTLFDFKKIARKYKSDKEWSGILAQGDILKPCEYKRR</sequence>
<evidence type="ECO:0000256" key="10">
    <source>
        <dbReference type="SAM" id="MobiDB-lite"/>
    </source>
</evidence>
<evidence type="ECO:0000256" key="5">
    <source>
        <dbReference type="ARBA" id="ARBA00022679"/>
    </source>
</evidence>
<dbReference type="GO" id="GO:0016433">
    <property type="term" value="F:rRNA (adenine) methyltransferase activity"/>
    <property type="evidence" value="ECO:0007669"/>
    <property type="project" value="TreeGrafter"/>
</dbReference>
<reference evidence="11 12" key="1">
    <citation type="journal article" date="2014" name="BMC Genomics">
        <title>Genome and secretome analysis of the hemibiotrophic fungal pathogen, Moniliophthora roreri, which causes frosty pod rot disease of cacao: mechanisms of the biotrophic and necrotrophic phases.</title>
        <authorList>
            <person name="Meinhardt L.W."/>
            <person name="Costa G.G.L."/>
            <person name="Thomazella D.P.T."/>
            <person name="Teixeira P.J.P.L."/>
            <person name="Carazzolle M.F."/>
            <person name="Schuster S.C."/>
            <person name="Carlson J.E."/>
            <person name="Guiltinan M.J."/>
            <person name="Mieczkowski P."/>
            <person name="Farmer A."/>
            <person name="Ramaraj T."/>
            <person name="Crozier J."/>
            <person name="Davis R.E."/>
            <person name="Shao J."/>
            <person name="Melnick R.L."/>
            <person name="Pereira G.A.G."/>
            <person name="Bailey B.A."/>
        </authorList>
    </citation>
    <scope>NUCLEOTIDE SEQUENCE [LARGE SCALE GENOMIC DNA]</scope>
    <source>
        <strain evidence="11 12">MCA 2997</strain>
    </source>
</reference>
<dbReference type="STRING" id="1381753.V2Z0S7"/>
<evidence type="ECO:0000256" key="2">
    <source>
        <dbReference type="ARBA" id="ARBA00006301"/>
    </source>
</evidence>
<evidence type="ECO:0000256" key="4">
    <source>
        <dbReference type="ARBA" id="ARBA00022603"/>
    </source>
</evidence>
<dbReference type="FunFam" id="1.10.10.2150:FF:000001">
    <property type="entry name" value="Ribosomal RNA-processing protein 8"/>
    <property type="match status" value="1"/>
</dbReference>
<comment type="similarity">
    <text evidence="2 9">Belongs to the methyltransferase superfamily. RRP8 family.</text>
</comment>
<dbReference type="Gene3D" id="1.10.10.2150">
    <property type="entry name" value="Ribosomal RNA-processing protein 8, N-terminal domain"/>
    <property type="match status" value="1"/>
</dbReference>
<evidence type="ECO:0000313" key="11">
    <source>
        <dbReference type="EMBL" id="ESK97579.1"/>
    </source>
</evidence>
<dbReference type="AlphaFoldDB" id="V2Z0S7"/>
<gene>
    <name evidence="11" type="ORF">Moror_17579</name>
</gene>
<proteinExistence type="inferred from homology"/>
<dbReference type="InterPro" id="IPR029063">
    <property type="entry name" value="SAM-dependent_MTases_sf"/>
</dbReference>
<dbReference type="SUPFAM" id="SSF53335">
    <property type="entry name" value="S-adenosyl-L-methionine-dependent methyltransferases"/>
    <property type="match status" value="1"/>
</dbReference>
<dbReference type="KEGG" id="mrr:Moror_17579"/>
<feature type="compositionally biased region" description="Basic residues" evidence="10">
    <location>
        <begin position="66"/>
        <end position="75"/>
    </location>
</feature>
<dbReference type="OrthoDB" id="10258825at2759"/>
<accession>V2Z0S7</accession>
<dbReference type="GO" id="GO:0042273">
    <property type="term" value="P:ribosomal large subunit biogenesis"/>
    <property type="evidence" value="ECO:0007669"/>
    <property type="project" value="TreeGrafter"/>
</dbReference>
<evidence type="ECO:0000256" key="1">
    <source>
        <dbReference type="ARBA" id="ARBA00004604"/>
    </source>
</evidence>
<organism evidence="11 12">
    <name type="scientific">Moniliophthora roreri (strain MCA 2997)</name>
    <name type="common">Cocoa frosty pod rot fungus</name>
    <name type="synonym">Crinipellis roreri</name>
    <dbReference type="NCBI Taxonomy" id="1381753"/>
    <lineage>
        <taxon>Eukaryota</taxon>
        <taxon>Fungi</taxon>
        <taxon>Dikarya</taxon>
        <taxon>Basidiomycota</taxon>
        <taxon>Agaricomycotina</taxon>
        <taxon>Agaricomycetes</taxon>
        <taxon>Agaricomycetidae</taxon>
        <taxon>Agaricales</taxon>
        <taxon>Marasmiineae</taxon>
        <taxon>Marasmiaceae</taxon>
        <taxon>Moniliophthora</taxon>
    </lineage>
</organism>
<dbReference type="GO" id="GO:0005730">
    <property type="term" value="C:nucleolus"/>
    <property type="evidence" value="ECO:0007669"/>
    <property type="project" value="UniProtKB-SubCell"/>
</dbReference>
<dbReference type="EMBL" id="AWSO01000024">
    <property type="protein sequence ID" value="ESK97579.1"/>
    <property type="molecule type" value="Genomic_DNA"/>
</dbReference>
<dbReference type="Gene3D" id="3.40.50.150">
    <property type="entry name" value="Vaccinia Virus protein VP39"/>
    <property type="match status" value="1"/>
</dbReference>
<comment type="function">
    <text evidence="9">S-adenosyl-L-methionine-dependent methyltransferase that specifically methylates the N(1) position of adenine in helix 25.1 in 25S rRNA. Required both for ribosomal 40S and 60S subunits biogenesis. Required for efficient pre-rRNA cleavage at site A2.</text>
</comment>
<evidence type="ECO:0000256" key="7">
    <source>
        <dbReference type="ARBA" id="ARBA00023242"/>
    </source>
</evidence>
<dbReference type="InterPro" id="IPR007823">
    <property type="entry name" value="RRP8"/>
</dbReference>
<dbReference type="PANTHER" id="PTHR12787:SF0">
    <property type="entry name" value="RIBOSOMAL RNA-PROCESSING PROTEIN 8"/>
    <property type="match status" value="1"/>
</dbReference>
<evidence type="ECO:0000313" key="12">
    <source>
        <dbReference type="Proteomes" id="UP000017559"/>
    </source>
</evidence>
<feature type="compositionally biased region" description="Basic and acidic residues" evidence="10">
    <location>
        <begin position="47"/>
        <end position="63"/>
    </location>
</feature>
<evidence type="ECO:0000256" key="3">
    <source>
        <dbReference type="ARBA" id="ARBA00022552"/>
    </source>
</evidence>
<feature type="region of interest" description="Disordered" evidence="10">
    <location>
        <begin position="1"/>
        <end position="123"/>
    </location>
</feature>
<keyword evidence="3 9" id="KW-0698">rRNA processing</keyword>
<evidence type="ECO:0000256" key="9">
    <source>
        <dbReference type="RuleBase" id="RU365074"/>
    </source>
</evidence>
<dbReference type="HOGENOM" id="CLU_027694_2_2_1"/>
<keyword evidence="7 9" id="KW-0539">Nucleus</keyword>